<dbReference type="InterPro" id="IPR055170">
    <property type="entry name" value="GFO_IDH_MocA-like_dom"/>
</dbReference>
<dbReference type="AlphaFoldDB" id="A0A6B1DC54"/>
<evidence type="ECO:0000256" key="1">
    <source>
        <dbReference type="ARBA" id="ARBA00023002"/>
    </source>
</evidence>
<dbReference type="GO" id="GO:0016491">
    <property type="term" value="F:oxidoreductase activity"/>
    <property type="evidence" value="ECO:0007669"/>
    <property type="project" value="UniProtKB-KW"/>
</dbReference>
<dbReference type="SUPFAM" id="SSF55347">
    <property type="entry name" value="Glyceraldehyde-3-phosphate dehydrogenase-like, C-terminal domain"/>
    <property type="match status" value="1"/>
</dbReference>
<sequence>MGELFMANSFRIGVIGFAHMHINHLVERFAAHPQAELAACADTPPLVPELRTAHYTRGWNLRHALEDLGMPRAFDDYKEMLEQEKLDIVICCSENAQHPAVVEACAQKGVHVLVEKPMASSLRDGLSMARSARAAGIELIVNWPTTWQPASHKAKALVDSGAIGQVLTVKFRGGHLGPLGAGVSHPGGDEGGQALPRKLSGVERGATWWHQQAAGGGVMLDYCCYGSLVARWLVGEPASAVMGMRANLNSGWGDAEDNAAMIVRFPHAMALCEASWTTLDHGVSPGPIVYGTEGTLVVDKEAPGQAPKVRVERGAGRTEYHECQPLPSDRSDIAQEFIHRLQTGDPLHETLDLEFNLEVMAILDAGVRSADSGRTELVDNDAWRLG</sequence>
<evidence type="ECO:0000313" key="4">
    <source>
        <dbReference type="EMBL" id="MYC97338.1"/>
    </source>
</evidence>
<accession>A0A6B1DC54</accession>
<feature type="domain" description="Gfo/Idh/MocA-like oxidoreductase N-terminal" evidence="2">
    <location>
        <begin position="10"/>
        <end position="142"/>
    </location>
</feature>
<evidence type="ECO:0000259" key="2">
    <source>
        <dbReference type="Pfam" id="PF01408"/>
    </source>
</evidence>
<dbReference type="Pfam" id="PF01408">
    <property type="entry name" value="GFO_IDH_MocA"/>
    <property type="match status" value="1"/>
</dbReference>
<gene>
    <name evidence="4" type="ORF">F4X14_20480</name>
</gene>
<organism evidence="4">
    <name type="scientific">Caldilineaceae bacterium SB0661_bin_32</name>
    <dbReference type="NCBI Taxonomy" id="2605255"/>
    <lineage>
        <taxon>Bacteria</taxon>
        <taxon>Bacillati</taxon>
        <taxon>Chloroflexota</taxon>
        <taxon>Caldilineae</taxon>
        <taxon>Caldilineales</taxon>
        <taxon>Caldilineaceae</taxon>
    </lineage>
</organism>
<dbReference type="Gene3D" id="3.40.50.720">
    <property type="entry name" value="NAD(P)-binding Rossmann-like Domain"/>
    <property type="match status" value="1"/>
</dbReference>
<dbReference type="SUPFAM" id="SSF51735">
    <property type="entry name" value="NAD(P)-binding Rossmann-fold domains"/>
    <property type="match status" value="1"/>
</dbReference>
<dbReference type="InterPro" id="IPR036291">
    <property type="entry name" value="NAD(P)-bd_dom_sf"/>
</dbReference>
<keyword evidence="1" id="KW-0560">Oxidoreductase</keyword>
<dbReference type="Gene3D" id="3.30.360.10">
    <property type="entry name" value="Dihydrodipicolinate Reductase, domain 2"/>
    <property type="match status" value="1"/>
</dbReference>
<dbReference type="Pfam" id="PF22725">
    <property type="entry name" value="GFO_IDH_MocA_C3"/>
    <property type="match status" value="1"/>
</dbReference>
<protein>
    <submittedName>
        <fullName evidence="4">Gfo/Idh/MocA family oxidoreductase</fullName>
    </submittedName>
</protein>
<dbReference type="PANTHER" id="PTHR43818">
    <property type="entry name" value="BCDNA.GH03377"/>
    <property type="match status" value="1"/>
</dbReference>
<name>A0A6B1DC54_9CHLR</name>
<dbReference type="InterPro" id="IPR000683">
    <property type="entry name" value="Gfo/Idh/MocA-like_OxRdtase_N"/>
</dbReference>
<comment type="caution">
    <text evidence="4">The sequence shown here is derived from an EMBL/GenBank/DDBJ whole genome shotgun (WGS) entry which is preliminary data.</text>
</comment>
<proteinExistence type="predicted"/>
<dbReference type="PANTHER" id="PTHR43818:SF11">
    <property type="entry name" value="BCDNA.GH03377"/>
    <property type="match status" value="1"/>
</dbReference>
<feature type="domain" description="GFO/IDH/MocA-like oxidoreductase" evidence="3">
    <location>
        <begin position="153"/>
        <end position="296"/>
    </location>
</feature>
<dbReference type="EMBL" id="VXMH01000114">
    <property type="protein sequence ID" value="MYC97338.1"/>
    <property type="molecule type" value="Genomic_DNA"/>
</dbReference>
<dbReference type="InterPro" id="IPR050463">
    <property type="entry name" value="Gfo/Idh/MocA_oxidrdct_glycsds"/>
</dbReference>
<dbReference type="GO" id="GO:0000166">
    <property type="term" value="F:nucleotide binding"/>
    <property type="evidence" value="ECO:0007669"/>
    <property type="project" value="InterPro"/>
</dbReference>
<evidence type="ECO:0000259" key="3">
    <source>
        <dbReference type="Pfam" id="PF22725"/>
    </source>
</evidence>
<reference evidence="4" key="1">
    <citation type="submission" date="2019-09" db="EMBL/GenBank/DDBJ databases">
        <title>Characterisation of the sponge microbiome using genome-centric metagenomics.</title>
        <authorList>
            <person name="Engelberts J.P."/>
            <person name="Robbins S.J."/>
            <person name="De Goeij J.M."/>
            <person name="Aranda M."/>
            <person name="Bell S.C."/>
            <person name="Webster N.S."/>
        </authorList>
    </citation>
    <scope>NUCLEOTIDE SEQUENCE</scope>
    <source>
        <strain evidence="4">SB0661_bin_32</strain>
    </source>
</reference>